<evidence type="ECO:0000313" key="9">
    <source>
        <dbReference type="Proteomes" id="UP001589609"/>
    </source>
</evidence>
<dbReference type="PROSITE" id="PS52019">
    <property type="entry name" value="PKS_MFAS_DH"/>
    <property type="match status" value="1"/>
</dbReference>
<keyword evidence="2" id="KW-0596">Phosphopantetheine</keyword>
<evidence type="ECO:0000256" key="5">
    <source>
        <dbReference type="RuleBase" id="RU003694"/>
    </source>
</evidence>
<evidence type="ECO:0000256" key="4">
    <source>
        <dbReference type="PROSITE-ProRule" id="PRU01363"/>
    </source>
</evidence>
<feature type="domain" description="PKS/mFAS DH" evidence="7">
    <location>
        <begin position="1450"/>
        <end position="1736"/>
    </location>
</feature>
<dbReference type="SMART" id="SM00822">
    <property type="entry name" value="PKS_KR"/>
    <property type="match status" value="1"/>
</dbReference>
<dbReference type="InterPro" id="IPR057326">
    <property type="entry name" value="KR_dom"/>
</dbReference>
<evidence type="ECO:0000259" key="7">
    <source>
        <dbReference type="PROSITE" id="PS52019"/>
    </source>
</evidence>
<keyword evidence="3" id="KW-0597">Phosphoprotein</keyword>
<dbReference type="Pfam" id="PF21089">
    <property type="entry name" value="PKS_DH_N"/>
    <property type="match status" value="1"/>
</dbReference>
<evidence type="ECO:0000256" key="2">
    <source>
        <dbReference type="ARBA" id="ARBA00022450"/>
    </source>
</evidence>
<dbReference type="Pfam" id="PF02801">
    <property type="entry name" value="Ketoacyl-synt_C"/>
    <property type="match status" value="2"/>
</dbReference>
<sequence length="1736" mass="191287">MSVKTRIAIVGMSCRVPGAHTLQGFWELVSEGKLVTGSIPLERFDRNMYEVCWGLGGKGENVGALVEIPEIDYRDFPISPEQIRHMHPMEKVGLSVMHEALRDGGIKQGTELAAKGRVYVASNTFGPSPETDHGPRIRQGEFTHILELALQDVSPRLASIRDEVLALHKQTVPPIRPDTMTASASIVAGRIANFYNMHGGHAAIDAGTCSSLAAVEEAVLALRENVCEFAVVAGISPLITASSIVEYMEDPSFSFMPVLGEGGAAIVLMRENDIGERKVYGYIEGIASSVIHNRTNERDVALAVEKAARQALQRAGISPGSVTRIESRNRGLSFWEKAELKGLSSVYEVQQRGGNVSVTSCVPHIGFLQAASGMIAIVREALTLFYNENTSGFSAVSDTGIAPAAYHAILSARALSLKHQVGDLCMSIEPIAIVGMGAIVPGSGNLELFWKHTKLGYRSFGNLPERKWSFDKIIAKNEELNTYAPSRLAGVVQIPELNTEEWGLSAEELSCLDGGVTLSLLAAMEAAGQAGLTNLEADKSRIDVVFGQLPIRESENAKNKLVFFTDYMKRVRTVFQKKGVSSAISSRVLQSMISHYKQENVQIYDFYAASTGITNAYYVAKVLGAGGSILSVDATCASSLAAVEAAVHHLRANLADVVIAGGVAHHLVPEYNLTLHVIGALSTKGIPPFHQDSDGFVPAEGAGAIVLKRLSDAIRDNNHIYAVIGGIGASSDGRGTSVLAPSSQGQKRSIERAIQAAHLKAADLSHIEAHGTGTRLGDETEMNTYQMVFGDYHNYKPYSIGAIKSQIGHLSSAAGIIGLIKTVLALHEKVIPPSYTDRRSSLLLPNLATEARIWRSREEGTRRAGVSAFGLGGINYFLVLEEWKEFNKETMPALFSQPIHRPLHPLQSDRFTVELVPVSLPQRTALFPLQGKRIVLVQDGGDKWRVYQKSLEQRGATVLSLFPAEVITEEMFHTKLALWEKRYGELNGILDLRALQERPELLRIPADKLSEEIGRMSDFTFMLLRYFYDRFEQAKPLTSCYIAVTCLGGNLGLTDCDYGNVLGAFLQGVLKSIKQELPAVLAKTIDFPAHALMETMILSVIQEVEDGNDRMEVAYGDRRYVVHHKQANFSDQTPLARFIREGDVYVFSGGGRGIVFECAVALALLGVTVIVCGRTKIEDESAPWLEMDDEEFAAYEREQLIKQHQTVSSFTPAGFKKAFARLVKERELYQNMRKAKRLGIVYEVCDINDRNQVHDMVQDILKRYGRLDGVIHGAMVEWSMIIPKKTKKIIQRTMETKVIGMCNLLEATKNIPLQSFLCFGSGAGRFGNKGQADYSAANSLMSALLVAKCRQRAGLHHATLNWTAWQSVGAAVSDPSVTEALKSSGVPFTSTEEGVYWFISELTLGRDKEVLNVGERFLRKWPFSGAEADGQGKRLLVFQDRYIPINSGDWPFIDSLKESTLQTTVIERTITREKDLYLEQHCLDGIPIFPMVCHLEMLAEAAAVSSPGWTVQSVQQFQVVHPVKLFSDQPVIIRAEASFVEEKNGQRIIAVRGLTDLFVKGRILQKDRVTALALFTFTKQGTDIVKRFIPAVKGTAYASVYDNLRYDALQIGPLFCRAGEYMVNRREGTAEAAPPIQRKLFSFTSAPTFQIDPFLVDIAMQIAVNVDSFHSSEVSLPVSMETILFGRKRRDDERVKVYSRICERSDTDITSNIYVIGENGDTIMEIDKFLARRIIR</sequence>
<dbReference type="InterPro" id="IPR014031">
    <property type="entry name" value="Ketoacyl_synth_C"/>
</dbReference>
<dbReference type="Pfam" id="PF00109">
    <property type="entry name" value="ketoacyl-synt"/>
    <property type="match status" value="2"/>
</dbReference>
<dbReference type="InterPro" id="IPR016039">
    <property type="entry name" value="Thiolase-like"/>
</dbReference>
<protein>
    <submittedName>
        <fullName evidence="8">SDR family NAD(P)-dependent oxidoreductase</fullName>
    </submittedName>
</protein>
<feature type="active site" description="Proton acceptor; for dehydratase activity" evidence="4">
    <location>
        <position position="1481"/>
    </location>
</feature>
<dbReference type="InterPro" id="IPR049552">
    <property type="entry name" value="PKS_DH_N"/>
</dbReference>
<comment type="caution">
    <text evidence="8">The sequence shown here is derived from an EMBL/GenBank/DDBJ whole genome shotgun (WGS) entry which is preliminary data.</text>
</comment>
<dbReference type="SUPFAM" id="SSF51735">
    <property type="entry name" value="NAD(P)-binding Rossmann-fold domains"/>
    <property type="match status" value="1"/>
</dbReference>
<feature type="region of interest" description="C-terminal hotdog fold" evidence="4">
    <location>
        <begin position="1592"/>
        <end position="1736"/>
    </location>
</feature>
<organism evidence="8 9">
    <name type="scientific">Ectobacillus funiculus</name>
    <dbReference type="NCBI Taxonomy" id="137993"/>
    <lineage>
        <taxon>Bacteria</taxon>
        <taxon>Bacillati</taxon>
        <taxon>Bacillota</taxon>
        <taxon>Bacilli</taxon>
        <taxon>Bacillales</taxon>
        <taxon>Bacillaceae</taxon>
        <taxon>Ectobacillus</taxon>
    </lineage>
</organism>
<dbReference type="InterPro" id="IPR036291">
    <property type="entry name" value="NAD(P)-bd_dom_sf"/>
</dbReference>
<dbReference type="PROSITE" id="PS52004">
    <property type="entry name" value="KS3_2"/>
    <property type="match status" value="2"/>
</dbReference>
<gene>
    <name evidence="8" type="ORF">ACFFMS_01695</name>
</gene>
<proteinExistence type="inferred from homology"/>
<dbReference type="InterPro" id="IPR049551">
    <property type="entry name" value="PKS_DH_C"/>
</dbReference>
<dbReference type="Pfam" id="PF08659">
    <property type="entry name" value="KR"/>
    <property type="match status" value="1"/>
</dbReference>
<dbReference type="InterPro" id="IPR020841">
    <property type="entry name" value="PKS_Beta-ketoAc_synthase_dom"/>
</dbReference>
<dbReference type="InterPro" id="IPR014030">
    <property type="entry name" value="Ketoacyl_synth_N"/>
</dbReference>
<dbReference type="Gene3D" id="3.40.50.720">
    <property type="entry name" value="NAD(P)-binding Rossmann-like Domain"/>
    <property type="match status" value="1"/>
</dbReference>
<dbReference type="Gene3D" id="3.10.129.110">
    <property type="entry name" value="Polyketide synthase dehydratase"/>
    <property type="match status" value="1"/>
</dbReference>
<dbReference type="SUPFAM" id="SSF53901">
    <property type="entry name" value="Thiolase-like"/>
    <property type="match status" value="3"/>
</dbReference>
<evidence type="ECO:0000313" key="8">
    <source>
        <dbReference type="EMBL" id="MFB9757268.1"/>
    </source>
</evidence>
<comment type="cofactor">
    <cofactor evidence="1">
        <name>pantetheine 4'-phosphate</name>
        <dbReference type="ChEBI" id="CHEBI:47942"/>
    </cofactor>
</comment>
<feature type="active site" description="Proton donor; for dehydratase activity" evidence="4">
    <location>
        <position position="1657"/>
    </location>
</feature>
<evidence type="ECO:0000256" key="1">
    <source>
        <dbReference type="ARBA" id="ARBA00001957"/>
    </source>
</evidence>
<dbReference type="EMBL" id="JBHMAF010000008">
    <property type="protein sequence ID" value="MFB9757268.1"/>
    <property type="molecule type" value="Genomic_DNA"/>
</dbReference>
<feature type="domain" description="Ketosynthase family 3 (KS3)" evidence="6">
    <location>
        <begin position="428"/>
        <end position="882"/>
    </location>
</feature>
<dbReference type="Pfam" id="PF14765">
    <property type="entry name" value="PS-DH"/>
    <property type="match status" value="1"/>
</dbReference>
<name>A0ABV5WAG3_9BACI</name>
<keyword evidence="9" id="KW-1185">Reference proteome</keyword>
<dbReference type="InterPro" id="IPR049900">
    <property type="entry name" value="PKS_mFAS_DH"/>
</dbReference>
<feature type="domain" description="Ketosynthase family 3 (KS3)" evidence="6">
    <location>
        <begin position="4"/>
        <end position="412"/>
    </location>
</feature>
<keyword evidence="5" id="KW-0808">Transferase</keyword>
<comment type="similarity">
    <text evidence="5">Belongs to the thiolase-like superfamily. Beta-ketoacyl-ACP synthases family.</text>
</comment>
<dbReference type="RefSeq" id="WP_379947570.1">
    <property type="nucleotide sequence ID" value="NZ_JBHMAF010000008.1"/>
</dbReference>
<evidence type="ECO:0000259" key="6">
    <source>
        <dbReference type="PROSITE" id="PS52004"/>
    </source>
</evidence>
<feature type="region of interest" description="N-terminal hotdog fold" evidence="4">
    <location>
        <begin position="1450"/>
        <end position="1577"/>
    </location>
</feature>
<dbReference type="InterPro" id="IPR013968">
    <property type="entry name" value="PKS_KR"/>
</dbReference>
<dbReference type="SMART" id="SM00825">
    <property type="entry name" value="PKS_KS"/>
    <property type="match status" value="1"/>
</dbReference>
<dbReference type="Gene3D" id="3.40.47.10">
    <property type="match status" value="2"/>
</dbReference>
<evidence type="ECO:0000256" key="3">
    <source>
        <dbReference type="ARBA" id="ARBA00022553"/>
    </source>
</evidence>
<dbReference type="PANTHER" id="PTHR43775">
    <property type="entry name" value="FATTY ACID SYNTHASE"/>
    <property type="match status" value="1"/>
</dbReference>
<dbReference type="Proteomes" id="UP001589609">
    <property type="component" value="Unassembled WGS sequence"/>
</dbReference>
<accession>A0ABV5WAG3</accession>
<dbReference type="CDD" id="cd00833">
    <property type="entry name" value="PKS"/>
    <property type="match status" value="1"/>
</dbReference>
<reference evidence="8 9" key="1">
    <citation type="submission" date="2024-09" db="EMBL/GenBank/DDBJ databases">
        <authorList>
            <person name="Sun Q."/>
            <person name="Mori K."/>
        </authorList>
    </citation>
    <scope>NUCLEOTIDE SEQUENCE [LARGE SCALE GENOMIC DNA]</scope>
    <source>
        <strain evidence="8 9">JCM 11201</strain>
    </source>
</reference>
<dbReference type="InterPro" id="IPR050091">
    <property type="entry name" value="PKS_NRPS_Biosynth_Enz"/>
</dbReference>
<dbReference type="InterPro" id="IPR042104">
    <property type="entry name" value="PKS_dehydratase_sf"/>
</dbReference>
<dbReference type="PANTHER" id="PTHR43775:SF37">
    <property type="entry name" value="SI:DKEY-61P9.11"/>
    <property type="match status" value="1"/>
</dbReference>